<name>A0AAV7UTI2_PLEWA</name>
<dbReference type="EMBL" id="JANPWB010000004">
    <property type="protein sequence ID" value="KAJ1191699.1"/>
    <property type="molecule type" value="Genomic_DNA"/>
</dbReference>
<proteinExistence type="predicted"/>
<dbReference type="AlphaFoldDB" id="A0AAV7UTI2"/>
<dbReference type="Proteomes" id="UP001066276">
    <property type="component" value="Chromosome 2_2"/>
</dbReference>
<keyword evidence="2" id="KW-1185">Reference proteome</keyword>
<organism evidence="1 2">
    <name type="scientific">Pleurodeles waltl</name>
    <name type="common">Iberian ribbed newt</name>
    <dbReference type="NCBI Taxonomy" id="8319"/>
    <lineage>
        <taxon>Eukaryota</taxon>
        <taxon>Metazoa</taxon>
        <taxon>Chordata</taxon>
        <taxon>Craniata</taxon>
        <taxon>Vertebrata</taxon>
        <taxon>Euteleostomi</taxon>
        <taxon>Amphibia</taxon>
        <taxon>Batrachia</taxon>
        <taxon>Caudata</taxon>
        <taxon>Salamandroidea</taxon>
        <taxon>Salamandridae</taxon>
        <taxon>Pleurodelinae</taxon>
        <taxon>Pleurodeles</taxon>
    </lineage>
</organism>
<evidence type="ECO:0000313" key="1">
    <source>
        <dbReference type="EMBL" id="KAJ1191699.1"/>
    </source>
</evidence>
<gene>
    <name evidence="1" type="ORF">NDU88_001015</name>
</gene>
<reference evidence="1" key="1">
    <citation type="journal article" date="2022" name="bioRxiv">
        <title>Sequencing and chromosome-scale assembly of the giantPleurodeles waltlgenome.</title>
        <authorList>
            <person name="Brown T."/>
            <person name="Elewa A."/>
            <person name="Iarovenko S."/>
            <person name="Subramanian E."/>
            <person name="Araus A.J."/>
            <person name="Petzold A."/>
            <person name="Susuki M."/>
            <person name="Suzuki K.-i.T."/>
            <person name="Hayashi T."/>
            <person name="Toyoda A."/>
            <person name="Oliveira C."/>
            <person name="Osipova E."/>
            <person name="Leigh N.D."/>
            <person name="Simon A."/>
            <person name="Yun M.H."/>
        </authorList>
    </citation>
    <scope>NUCLEOTIDE SEQUENCE</scope>
    <source>
        <strain evidence="1">20211129_DDA</strain>
        <tissue evidence="1">Liver</tissue>
    </source>
</reference>
<accession>A0AAV7UTI2</accession>
<evidence type="ECO:0000313" key="2">
    <source>
        <dbReference type="Proteomes" id="UP001066276"/>
    </source>
</evidence>
<sequence>MYAADPAFPKEQPAPTSIRACAQVQLGQGLRLNYVFPQQRGIAQPAIFFVFLQRLYCFSQVGCSRPMTRVVCTHRVMRAFHCFCLCAPQPPEAVINSGNVAGIQRARISPAAPRNPSTASLILVDGAAPAR</sequence>
<comment type="caution">
    <text evidence="1">The sequence shown here is derived from an EMBL/GenBank/DDBJ whole genome shotgun (WGS) entry which is preliminary data.</text>
</comment>
<protein>
    <submittedName>
        <fullName evidence="1">Uncharacterized protein</fullName>
    </submittedName>
</protein>